<dbReference type="EMBL" id="JAPDRP010000012">
    <property type="protein sequence ID" value="KAJ9642889.1"/>
    <property type="molecule type" value="Genomic_DNA"/>
</dbReference>
<proteinExistence type="predicted"/>
<sequence length="299" mass="32907">MRAAANDEDDDDFYCHGNGREYLHFIEPSTPNTTWFIWTPYWISYPAALRHKLVSDGFNTTRIRGSTCGWAKAADVERTAVYRGSIGYRPSDGLDAEAAPIVSEEVVARIVKVLESTYPVGEISMVVVLCIFVVMPIVICGGLLLLAAANPAFFFGSSCGHGEEAHYLHIINPAAPNITWYIYTGYWIVSYPKIVRHKLIEAGFTVTHLSGCYCDWTVIAAVKKAAVYHGHVGYRSTEGVDADKAPLADEHDGEKIAHVLETTYPVAEVVLAVVLPLLFLVVFPCLLVCCGPQPEPKKQ</sequence>
<dbReference type="Proteomes" id="UP001172680">
    <property type="component" value="Unassembled WGS sequence"/>
</dbReference>
<evidence type="ECO:0000313" key="1">
    <source>
        <dbReference type="EMBL" id="KAJ9642889.1"/>
    </source>
</evidence>
<accession>A0ACC2Z5G3</accession>
<name>A0ACC2Z5G3_9PEZI</name>
<organism evidence="1 2">
    <name type="scientific">Coniosporium tulheliwenetii</name>
    <dbReference type="NCBI Taxonomy" id="3383036"/>
    <lineage>
        <taxon>Eukaryota</taxon>
        <taxon>Fungi</taxon>
        <taxon>Dikarya</taxon>
        <taxon>Ascomycota</taxon>
        <taxon>Pezizomycotina</taxon>
        <taxon>Dothideomycetes</taxon>
        <taxon>Dothideomycetes incertae sedis</taxon>
        <taxon>Coniosporium</taxon>
    </lineage>
</organism>
<keyword evidence="2" id="KW-1185">Reference proteome</keyword>
<reference evidence="1" key="1">
    <citation type="submission" date="2022-10" db="EMBL/GenBank/DDBJ databases">
        <title>Culturing micro-colonial fungi from biological soil crusts in the Mojave desert and describing Neophaeococcomyces mojavensis, and introducing the new genera and species Taxawa tesnikishii.</title>
        <authorList>
            <person name="Kurbessoian T."/>
            <person name="Stajich J.E."/>
        </authorList>
    </citation>
    <scope>NUCLEOTIDE SEQUENCE</scope>
    <source>
        <strain evidence="1">JES_115</strain>
    </source>
</reference>
<gene>
    <name evidence="1" type="ORF">H2199_004410</name>
</gene>
<evidence type="ECO:0000313" key="2">
    <source>
        <dbReference type="Proteomes" id="UP001172680"/>
    </source>
</evidence>
<comment type="caution">
    <text evidence="1">The sequence shown here is derived from an EMBL/GenBank/DDBJ whole genome shotgun (WGS) entry which is preliminary data.</text>
</comment>
<protein>
    <submittedName>
        <fullName evidence="1">Uncharacterized protein</fullName>
    </submittedName>
</protein>